<sequence>MRRNLWGSNYNKIRMENLEAMLM</sequence>
<proteinExistence type="predicted"/>
<reference evidence="1" key="1">
    <citation type="submission" date="2018-02" db="EMBL/GenBank/DDBJ databases">
        <title>Rhizophora mucronata_Transcriptome.</title>
        <authorList>
            <person name="Meera S.P."/>
            <person name="Sreeshan A."/>
            <person name="Augustine A."/>
        </authorList>
    </citation>
    <scope>NUCLEOTIDE SEQUENCE</scope>
    <source>
        <tissue evidence="1">Leaf</tissue>
    </source>
</reference>
<name>A0A2P2Q2D1_RHIMU</name>
<dbReference type="AlphaFoldDB" id="A0A2P2Q2D1"/>
<evidence type="ECO:0000313" key="1">
    <source>
        <dbReference type="EMBL" id="MBX61156.1"/>
    </source>
</evidence>
<accession>A0A2P2Q2D1</accession>
<protein>
    <submittedName>
        <fullName evidence="1">Uncharacterized protein</fullName>
    </submittedName>
</protein>
<dbReference type="EMBL" id="GGEC01080672">
    <property type="protein sequence ID" value="MBX61156.1"/>
    <property type="molecule type" value="Transcribed_RNA"/>
</dbReference>
<organism evidence="1">
    <name type="scientific">Rhizophora mucronata</name>
    <name type="common">Asiatic mangrove</name>
    <dbReference type="NCBI Taxonomy" id="61149"/>
    <lineage>
        <taxon>Eukaryota</taxon>
        <taxon>Viridiplantae</taxon>
        <taxon>Streptophyta</taxon>
        <taxon>Embryophyta</taxon>
        <taxon>Tracheophyta</taxon>
        <taxon>Spermatophyta</taxon>
        <taxon>Magnoliopsida</taxon>
        <taxon>eudicotyledons</taxon>
        <taxon>Gunneridae</taxon>
        <taxon>Pentapetalae</taxon>
        <taxon>rosids</taxon>
        <taxon>fabids</taxon>
        <taxon>Malpighiales</taxon>
        <taxon>Rhizophoraceae</taxon>
        <taxon>Rhizophora</taxon>
    </lineage>
</organism>